<name>A0A7J7L9F3_9MAGN</name>
<feature type="domain" description="DNA helicase Pif1-like DEAD-box helicase" evidence="2">
    <location>
        <begin position="39"/>
        <end position="216"/>
    </location>
</feature>
<dbReference type="GO" id="GO:0005524">
    <property type="term" value="F:ATP binding"/>
    <property type="evidence" value="ECO:0007669"/>
    <property type="project" value="UniProtKB-KW"/>
</dbReference>
<dbReference type="InterPro" id="IPR027417">
    <property type="entry name" value="P-loop_NTPase"/>
</dbReference>
<dbReference type="PANTHER" id="PTHR10492">
    <property type="match status" value="1"/>
</dbReference>
<evidence type="ECO:0000313" key="4">
    <source>
        <dbReference type="Proteomes" id="UP000541444"/>
    </source>
</evidence>
<dbReference type="GO" id="GO:0006281">
    <property type="term" value="P:DNA repair"/>
    <property type="evidence" value="ECO:0007669"/>
    <property type="project" value="UniProtKB-KW"/>
</dbReference>
<dbReference type="Proteomes" id="UP000541444">
    <property type="component" value="Unassembled WGS sequence"/>
</dbReference>
<comment type="caution">
    <text evidence="3">The sequence shown here is derived from an EMBL/GenBank/DDBJ whole genome shotgun (WGS) entry which is preliminary data.</text>
</comment>
<keyword evidence="1" id="KW-0547">Nucleotide-binding</keyword>
<keyword evidence="1" id="KW-0067">ATP-binding</keyword>
<evidence type="ECO:0000259" key="2">
    <source>
        <dbReference type="Pfam" id="PF05970"/>
    </source>
</evidence>
<keyword evidence="1" id="KW-0378">Hydrolase</keyword>
<dbReference type="Gene3D" id="3.40.50.300">
    <property type="entry name" value="P-loop containing nucleotide triphosphate hydrolases"/>
    <property type="match status" value="1"/>
</dbReference>
<evidence type="ECO:0000313" key="3">
    <source>
        <dbReference type="EMBL" id="KAF6139189.1"/>
    </source>
</evidence>
<dbReference type="PANTHER" id="PTHR10492:SF101">
    <property type="entry name" value="ATP-DEPENDENT DNA HELICASE"/>
    <property type="match status" value="1"/>
</dbReference>
<dbReference type="InterPro" id="IPR010285">
    <property type="entry name" value="DNA_helicase_pif1-like_DEAD"/>
</dbReference>
<protein>
    <recommendedName>
        <fullName evidence="1">ATP-dependent DNA helicase</fullName>
        <ecNumber evidence="1">5.6.2.3</ecNumber>
    </recommendedName>
</protein>
<evidence type="ECO:0000256" key="1">
    <source>
        <dbReference type="RuleBase" id="RU363044"/>
    </source>
</evidence>
<dbReference type="EMBL" id="JACGCM010002525">
    <property type="protein sequence ID" value="KAF6139189.1"/>
    <property type="molecule type" value="Genomic_DNA"/>
</dbReference>
<dbReference type="Pfam" id="PF05970">
    <property type="entry name" value="PIF1"/>
    <property type="match status" value="1"/>
</dbReference>
<proteinExistence type="inferred from homology"/>
<comment type="cofactor">
    <cofactor evidence="1">
        <name>Mg(2+)</name>
        <dbReference type="ChEBI" id="CHEBI:18420"/>
    </cofactor>
</comment>
<keyword evidence="1" id="KW-0227">DNA damage</keyword>
<sequence length="271" mass="30556">MKEQFHILKQAEDEINDYGIFLVYQMLFEAGKMLQDFLSVKPPKGFIFFLNGAAEAGKAFVYNAIIATLRKKENIAIMVASSGIVSLLLDGGRTAHSTFRISINVVGNSKCGFTKQSIHPYLFRTAKLIIWDEVPMQYKYCVDTVERALRDVCNNSRPFGGITVVLGGNFHQILPVVSKGGREQIVSTSLRRSLLWQHVQVQRLVDNMRLDYAALKNKLFVEFLMKAGSNPEHIVQLPLAIQNLETVQDLILSIYPCLNESIKRQDGFLAE</sequence>
<keyword evidence="1" id="KW-0233">DNA recombination</keyword>
<dbReference type="EC" id="5.6.2.3" evidence="1"/>
<dbReference type="GO" id="GO:0043139">
    <property type="term" value="F:5'-3' DNA helicase activity"/>
    <property type="evidence" value="ECO:0007669"/>
    <property type="project" value="UniProtKB-EC"/>
</dbReference>
<comment type="similarity">
    <text evidence="1">Belongs to the helicase family.</text>
</comment>
<keyword evidence="4" id="KW-1185">Reference proteome</keyword>
<dbReference type="OrthoDB" id="1918649at2759"/>
<dbReference type="SUPFAM" id="SSF52540">
    <property type="entry name" value="P-loop containing nucleoside triphosphate hydrolases"/>
    <property type="match status" value="1"/>
</dbReference>
<dbReference type="AlphaFoldDB" id="A0A7J7L9F3"/>
<keyword evidence="1" id="KW-0234">DNA repair</keyword>
<keyword evidence="1" id="KW-0347">Helicase</keyword>
<comment type="catalytic activity">
    <reaction evidence="1">
        <text>ATP + H2O = ADP + phosphate + H(+)</text>
        <dbReference type="Rhea" id="RHEA:13065"/>
        <dbReference type="ChEBI" id="CHEBI:15377"/>
        <dbReference type="ChEBI" id="CHEBI:15378"/>
        <dbReference type="ChEBI" id="CHEBI:30616"/>
        <dbReference type="ChEBI" id="CHEBI:43474"/>
        <dbReference type="ChEBI" id="CHEBI:456216"/>
        <dbReference type="EC" id="5.6.2.3"/>
    </reaction>
</comment>
<accession>A0A7J7L9F3</accession>
<gene>
    <name evidence="3" type="ORF">GIB67_040336</name>
</gene>
<dbReference type="GO" id="GO:0006310">
    <property type="term" value="P:DNA recombination"/>
    <property type="evidence" value="ECO:0007669"/>
    <property type="project" value="UniProtKB-KW"/>
</dbReference>
<organism evidence="3 4">
    <name type="scientific">Kingdonia uniflora</name>
    <dbReference type="NCBI Taxonomy" id="39325"/>
    <lineage>
        <taxon>Eukaryota</taxon>
        <taxon>Viridiplantae</taxon>
        <taxon>Streptophyta</taxon>
        <taxon>Embryophyta</taxon>
        <taxon>Tracheophyta</taxon>
        <taxon>Spermatophyta</taxon>
        <taxon>Magnoliopsida</taxon>
        <taxon>Ranunculales</taxon>
        <taxon>Circaeasteraceae</taxon>
        <taxon>Kingdonia</taxon>
    </lineage>
</organism>
<dbReference type="GO" id="GO:0016787">
    <property type="term" value="F:hydrolase activity"/>
    <property type="evidence" value="ECO:0007669"/>
    <property type="project" value="UniProtKB-KW"/>
</dbReference>
<reference evidence="3 4" key="1">
    <citation type="journal article" date="2020" name="IScience">
        <title>Genome Sequencing of the Endangered Kingdonia uniflora (Circaeasteraceae, Ranunculales) Reveals Potential Mechanisms of Evolutionary Specialization.</title>
        <authorList>
            <person name="Sun Y."/>
            <person name="Deng T."/>
            <person name="Zhang A."/>
            <person name="Moore M.J."/>
            <person name="Landis J.B."/>
            <person name="Lin N."/>
            <person name="Zhang H."/>
            <person name="Zhang X."/>
            <person name="Huang J."/>
            <person name="Zhang X."/>
            <person name="Sun H."/>
            <person name="Wang H."/>
        </authorList>
    </citation>
    <scope>NUCLEOTIDE SEQUENCE [LARGE SCALE GENOMIC DNA]</scope>
    <source>
        <strain evidence="3">TB1705</strain>
        <tissue evidence="3">Leaf</tissue>
    </source>
</reference>
<dbReference type="GO" id="GO:0000723">
    <property type="term" value="P:telomere maintenance"/>
    <property type="evidence" value="ECO:0007669"/>
    <property type="project" value="InterPro"/>
</dbReference>